<gene>
    <name evidence="2" type="ORF">MNBD_PLANCTO02-2239</name>
</gene>
<feature type="domain" description="FAD dependent oxidoreductase" evidence="1">
    <location>
        <begin position="5"/>
        <end position="331"/>
    </location>
</feature>
<dbReference type="EMBL" id="UOGL01000632">
    <property type="protein sequence ID" value="VAX42197.1"/>
    <property type="molecule type" value="Genomic_DNA"/>
</dbReference>
<dbReference type="SUPFAM" id="SSF51971">
    <property type="entry name" value="Nucleotide-binding domain"/>
    <property type="match status" value="1"/>
</dbReference>
<evidence type="ECO:0000313" key="2">
    <source>
        <dbReference type="EMBL" id="VAX42197.1"/>
    </source>
</evidence>
<name>A0A3B1E8W2_9ZZZZ</name>
<protein>
    <recommendedName>
        <fullName evidence="1">FAD dependent oxidoreductase domain-containing protein</fullName>
    </recommendedName>
</protein>
<dbReference type="Pfam" id="PF01266">
    <property type="entry name" value="DAO"/>
    <property type="match status" value="1"/>
</dbReference>
<organism evidence="2">
    <name type="scientific">hydrothermal vent metagenome</name>
    <dbReference type="NCBI Taxonomy" id="652676"/>
    <lineage>
        <taxon>unclassified sequences</taxon>
        <taxon>metagenomes</taxon>
        <taxon>ecological metagenomes</taxon>
    </lineage>
</organism>
<evidence type="ECO:0000259" key="1">
    <source>
        <dbReference type="Pfam" id="PF01266"/>
    </source>
</evidence>
<proteinExistence type="predicted"/>
<dbReference type="InterPro" id="IPR006076">
    <property type="entry name" value="FAD-dep_OxRdtase"/>
</dbReference>
<reference evidence="2" key="1">
    <citation type="submission" date="2018-06" db="EMBL/GenBank/DDBJ databases">
        <authorList>
            <person name="Zhirakovskaya E."/>
        </authorList>
    </citation>
    <scope>NUCLEOTIDE SEQUENCE</scope>
</reference>
<dbReference type="AlphaFoldDB" id="A0A3B1E8W2"/>
<accession>A0A3B1E8W2</accession>
<dbReference type="Gene3D" id="3.30.9.10">
    <property type="entry name" value="D-Amino Acid Oxidase, subunit A, domain 2"/>
    <property type="match status" value="1"/>
</dbReference>
<dbReference type="Gene3D" id="3.50.50.60">
    <property type="entry name" value="FAD/NAD(P)-binding domain"/>
    <property type="match status" value="1"/>
</dbReference>
<dbReference type="GO" id="GO:0005737">
    <property type="term" value="C:cytoplasm"/>
    <property type="evidence" value="ECO:0007669"/>
    <property type="project" value="TreeGrafter"/>
</dbReference>
<sequence>MTAFDTCIIGQGLAGATLAWVLHQQGQRVAVVDDNEPSSSSRIAAGLITPVTGKRFVKSDHFDKLVTTAIKFYQTIETETETTFLNQQHSVRLFANKDERELFLKKSLTHFPNAVQVLEKPINETFFETSNGGFEMKQAARLNVPRYLDVSQKFFSEMNVFFESKIDIKKEIELTNNAVRIPKLGLTAERIIFCQGFSGSKNHWFQTVPFDAVKGEVLTVRIPQLNEPRVVHRGIWLAGIGNDLYRLGATYDHEHLDLIPTPSGKEELCARLAEFLRLPFEVINHQAAVRPVIVRRQPVIGFHSQFSQLGYFNGLGSKGSLQAPWYAQLFSKIICKKKELPPEFDVAQYLNFQNKTKNHR</sequence>
<dbReference type="PANTHER" id="PTHR13847">
    <property type="entry name" value="SARCOSINE DEHYDROGENASE-RELATED"/>
    <property type="match status" value="1"/>
</dbReference>
<dbReference type="InterPro" id="IPR036188">
    <property type="entry name" value="FAD/NAD-bd_sf"/>
</dbReference>